<proteinExistence type="predicted"/>
<evidence type="ECO:0000256" key="1">
    <source>
        <dbReference type="SAM" id="MobiDB-lite"/>
    </source>
</evidence>
<name>A0AAV6TDJ6_9ARAC</name>
<accession>A0AAV6TDJ6</accession>
<keyword evidence="3" id="KW-1185">Reference proteome</keyword>
<dbReference type="EMBL" id="JAFNEN010006437">
    <property type="protein sequence ID" value="KAG8155946.1"/>
    <property type="molecule type" value="Genomic_DNA"/>
</dbReference>
<gene>
    <name evidence="2" type="ORF">JTE90_022949</name>
</gene>
<feature type="region of interest" description="Disordered" evidence="1">
    <location>
        <begin position="1"/>
        <end position="35"/>
    </location>
</feature>
<evidence type="ECO:0000313" key="3">
    <source>
        <dbReference type="Proteomes" id="UP000827092"/>
    </source>
</evidence>
<organism evidence="2 3">
    <name type="scientific">Oedothorax gibbosus</name>
    <dbReference type="NCBI Taxonomy" id="931172"/>
    <lineage>
        <taxon>Eukaryota</taxon>
        <taxon>Metazoa</taxon>
        <taxon>Ecdysozoa</taxon>
        <taxon>Arthropoda</taxon>
        <taxon>Chelicerata</taxon>
        <taxon>Arachnida</taxon>
        <taxon>Araneae</taxon>
        <taxon>Araneomorphae</taxon>
        <taxon>Entelegynae</taxon>
        <taxon>Araneoidea</taxon>
        <taxon>Linyphiidae</taxon>
        <taxon>Erigoninae</taxon>
        <taxon>Oedothorax</taxon>
    </lineage>
</organism>
<comment type="caution">
    <text evidence="2">The sequence shown here is derived from an EMBL/GenBank/DDBJ whole genome shotgun (WGS) entry which is preliminary data.</text>
</comment>
<dbReference type="AlphaFoldDB" id="A0AAV6TDJ6"/>
<reference evidence="2 3" key="1">
    <citation type="journal article" date="2022" name="Nat. Ecol. Evol.">
        <title>A masculinizing supergene underlies an exaggerated male reproductive morph in a spider.</title>
        <authorList>
            <person name="Hendrickx F."/>
            <person name="De Corte Z."/>
            <person name="Sonet G."/>
            <person name="Van Belleghem S.M."/>
            <person name="Kostlbacher S."/>
            <person name="Vangestel C."/>
        </authorList>
    </citation>
    <scope>NUCLEOTIDE SEQUENCE [LARGE SCALE GENOMIC DNA]</scope>
    <source>
        <strain evidence="2">W744_W776</strain>
    </source>
</reference>
<sequence>MVVTGDGESRMPIPEREPEKTATTSQRKAAGAQIPLRNGEQENYWKRFAKMFPLIKDRKLEDRRRSDTALVLTKTNASSDRLCPQMTRRAASERTNAFGSGGKYGLQS</sequence>
<dbReference type="Proteomes" id="UP000827092">
    <property type="component" value="Unassembled WGS sequence"/>
</dbReference>
<protein>
    <submittedName>
        <fullName evidence="2">Uncharacterized protein</fullName>
    </submittedName>
</protein>
<evidence type="ECO:0000313" key="2">
    <source>
        <dbReference type="EMBL" id="KAG8155946.1"/>
    </source>
</evidence>
<feature type="compositionally biased region" description="Basic and acidic residues" evidence="1">
    <location>
        <begin position="7"/>
        <end position="20"/>
    </location>
</feature>